<organism evidence="3 4">
    <name type="scientific">Streptomyces wedmorensis</name>
    <dbReference type="NCBI Taxonomy" id="43759"/>
    <lineage>
        <taxon>Bacteria</taxon>
        <taxon>Bacillati</taxon>
        <taxon>Actinomycetota</taxon>
        <taxon>Actinomycetes</taxon>
        <taxon>Kitasatosporales</taxon>
        <taxon>Streptomycetaceae</taxon>
        <taxon>Streptomyces</taxon>
    </lineage>
</organism>
<dbReference type="PANTHER" id="PTHR43539">
    <property type="entry name" value="FLAVIN-BINDING MONOOXYGENASE-LIKE PROTEIN (AFU_ORTHOLOGUE AFUA_4G09220)"/>
    <property type="match status" value="1"/>
</dbReference>
<dbReference type="PRINTS" id="PR00469">
    <property type="entry name" value="PNDRDTASEII"/>
</dbReference>
<dbReference type="InterPro" id="IPR023753">
    <property type="entry name" value="FAD/NAD-binding_dom"/>
</dbReference>
<dbReference type="InterPro" id="IPR036188">
    <property type="entry name" value="FAD/NAD-bd_sf"/>
</dbReference>
<evidence type="ECO:0000259" key="2">
    <source>
        <dbReference type="Pfam" id="PF07992"/>
    </source>
</evidence>
<keyword evidence="4" id="KW-1185">Reference proteome</keyword>
<evidence type="ECO:0000313" key="4">
    <source>
        <dbReference type="Proteomes" id="UP001600424"/>
    </source>
</evidence>
<dbReference type="Pfam" id="PF07992">
    <property type="entry name" value="Pyr_redox_2"/>
    <property type="match status" value="1"/>
</dbReference>
<proteinExistence type="predicted"/>
<dbReference type="PANTHER" id="PTHR43539:SF91">
    <property type="entry name" value="FAD-DEPENDENT URATE HYDROXYLASE"/>
    <property type="match status" value="1"/>
</dbReference>
<comment type="caution">
    <text evidence="3">The sequence shown here is derived from an EMBL/GenBank/DDBJ whole genome shotgun (WGS) entry which is preliminary data.</text>
</comment>
<dbReference type="RefSeq" id="WP_386257856.1">
    <property type="nucleotide sequence ID" value="NZ_JBHTRV010000005.1"/>
</dbReference>
<evidence type="ECO:0000256" key="1">
    <source>
        <dbReference type="ARBA" id="ARBA00023002"/>
    </source>
</evidence>
<dbReference type="InterPro" id="IPR050982">
    <property type="entry name" value="Auxin_biosynth/cation_transpt"/>
</dbReference>
<dbReference type="EMBL" id="JBHTRV010000005">
    <property type="protein sequence ID" value="MFE5979694.1"/>
    <property type="molecule type" value="Genomic_DNA"/>
</dbReference>
<name>A0ABW6IQV2_STRWE</name>
<dbReference type="PRINTS" id="PR00368">
    <property type="entry name" value="FADPNR"/>
</dbReference>
<evidence type="ECO:0000313" key="3">
    <source>
        <dbReference type="EMBL" id="MFE5979694.1"/>
    </source>
</evidence>
<dbReference type="Gene3D" id="3.50.50.60">
    <property type="entry name" value="FAD/NAD(P)-binding domain"/>
    <property type="match status" value="1"/>
</dbReference>
<reference evidence="3 4" key="1">
    <citation type="submission" date="2024-09" db="EMBL/GenBank/DDBJ databases">
        <title>The Natural Products Discovery Center: Release of the First 8490 Sequenced Strains for Exploring Actinobacteria Biosynthetic Diversity.</title>
        <authorList>
            <person name="Kalkreuter E."/>
            <person name="Kautsar S.A."/>
            <person name="Yang D."/>
            <person name="Bader C.D."/>
            <person name="Teijaro C.N."/>
            <person name="Fluegel L."/>
            <person name="Davis C.M."/>
            <person name="Simpson J.R."/>
            <person name="Lauterbach L."/>
            <person name="Steele A.D."/>
            <person name="Gui C."/>
            <person name="Meng S."/>
            <person name="Li G."/>
            <person name="Viehrig K."/>
            <person name="Ye F."/>
            <person name="Su P."/>
            <person name="Kiefer A.F."/>
            <person name="Nichols A."/>
            <person name="Cepeda A.J."/>
            <person name="Yan W."/>
            <person name="Fan B."/>
            <person name="Jiang Y."/>
            <person name="Adhikari A."/>
            <person name="Zheng C.-J."/>
            <person name="Schuster L."/>
            <person name="Cowan T.M."/>
            <person name="Smanski M.J."/>
            <person name="Chevrette M.G."/>
            <person name="De Carvalho L.P.S."/>
            <person name="Shen B."/>
        </authorList>
    </citation>
    <scope>NUCLEOTIDE SEQUENCE [LARGE SCALE GENOMIC DNA]</scope>
    <source>
        <strain evidence="3 4">NPDC056472</strain>
    </source>
</reference>
<sequence length="427" mass="45166">MVPELGGTGHGRLPVVVVGAGPYGLATAAWLAAADVTTRVFGEPMESWRAHMPDGMFLKSVPTASSISAPEGGHRFADFRAARGGPPVGDTYPIPVEEFIAYGRWFQERRVPDVERTAVRDVRAADGGFGVTLDSGEEITAAAVVMASGLAPYAYRPPDLSPLFPAGLASHACDHADLSRFAGRRVAVVGAGQSALESAALLHESGARPTVIARTSSLLFGTPPRTDLPEDRPRATRLVKPASPLGPGWSHAAVSRGAGAYRRLPLPVRNHFLRTVLGPSGAWWLRDRVDGRFPVLCERRVTSARRRDDDGTVRLELTDATGRTAETLDVDHVLTATGYRVDVDRLAVLEPTLRQAVRTHPAGPPVLSAGFESSVPGLYFTSLAAAPTFGPLLRFVCGTDFAARRVAGAVADAIAGGRRAAVTPDPA</sequence>
<accession>A0ABW6IQV2</accession>
<dbReference type="Proteomes" id="UP001600424">
    <property type="component" value="Unassembled WGS sequence"/>
</dbReference>
<protein>
    <submittedName>
        <fullName evidence="3">FAD-dependent oxidoreductase</fullName>
    </submittedName>
</protein>
<feature type="domain" description="FAD/NAD(P)-binding" evidence="2">
    <location>
        <begin position="15"/>
        <end position="219"/>
    </location>
</feature>
<keyword evidence="1" id="KW-0560">Oxidoreductase</keyword>
<dbReference type="SUPFAM" id="SSF51905">
    <property type="entry name" value="FAD/NAD(P)-binding domain"/>
    <property type="match status" value="1"/>
</dbReference>
<gene>
    <name evidence="3" type="ORF">ACFQ63_08280</name>
</gene>